<dbReference type="GO" id="GO:0046872">
    <property type="term" value="F:metal ion binding"/>
    <property type="evidence" value="ECO:0007669"/>
    <property type="project" value="UniProtKB-KW"/>
</dbReference>
<dbReference type="InterPro" id="IPR001241">
    <property type="entry name" value="Topo_IIA"/>
</dbReference>
<dbReference type="Gene3D" id="1.10.268.10">
    <property type="entry name" value="Topoisomerase, domain 3"/>
    <property type="match status" value="1"/>
</dbReference>
<dbReference type="SMART" id="SM00433">
    <property type="entry name" value="TOP2c"/>
    <property type="match status" value="1"/>
</dbReference>
<dbReference type="InterPro" id="IPR013759">
    <property type="entry name" value="Topo_IIA_B_C"/>
</dbReference>
<dbReference type="SUPFAM" id="SSF55874">
    <property type="entry name" value="ATPase domain of HSP90 chaperone/DNA topoisomerase II/histidine kinase"/>
    <property type="match status" value="1"/>
</dbReference>
<evidence type="ECO:0000256" key="1">
    <source>
        <dbReference type="ARBA" id="ARBA00000185"/>
    </source>
</evidence>
<evidence type="ECO:0000256" key="8">
    <source>
        <dbReference type="ARBA" id="ARBA00022840"/>
    </source>
</evidence>
<name>A0A6C0AWW6_9ZZZZ</name>
<keyword evidence="10" id="KW-0799">Topoisomerase</keyword>
<evidence type="ECO:0000256" key="10">
    <source>
        <dbReference type="ARBA" id="ARBA00023029"/>
    </source>
</evidence>
<dbReference type="Pfam" id="PF00204">
    <property type="entry name" value="DNA_gyraseB"/>
    <property type="match status" value="1"/>
</dbReference>
<dbReference type="Pfam" id="PF16898">
    <property type="entry name" value="TOPRIM_C"/>
    <property type="match status" value="1"/>
</dbReference>
<evidence type="ECO:0000256" key="3">
    <source>
        <dbReference type="ARBA" id="ARBA00001946"/>
    </source>
</evidence>
<comment type="cofactor">
    <cofactor evidence="2">
        <name>Ca(2+)</name>
        <dbReference type="ChEBI" id="CHEBI:29108"/>
    </cofactor>
</comment>
<dbReference type="EC" id="5.6.2.2" evidence="5"/>
<dbReference type="Pfam" id="PF00521">
    <property type="entry name" value="DNA_topoisoIV"/>
    <property type="match status" value="1"/>
</dbReference>
<dbReference type="PRINTS" id="PR00418">
    <property type="entry name" value="TPI2FAMILY"/>
</dbReference>
<dbReference type="FunFam" id="3.90.199.10:FF:000002">
    <property type="entry name" value="DNA topoisomerase 2"/>
    <property type="match status" value="1"/>
</dbReference>
<dbReference type="InterPro" id="IPR013758">
    <property type="entry name" value="Topo_IIA_A/C_ab"/>
</dbReference>
<keyword evidence="7" id="KW-0547">Nucleotide-binding</keyword>
<dbReference type="GO" id="GO:0000819">
    <property type="term" value="P:sister chromatid segregation"/>
    <property type="evidence" value="ECO:0007669"/>
    <property type="project" value="TreeGrafter"/>
</dbReference>
<dbReference type="InterPro" id="IPR036890">
    <property type="entry name" value="HATPase_C_sf"/>
</dbReference>
<proteinExistence type="inferred from homology"/>
<dbReference type="InterPro" id="IPR050634">
    <property type="entry name" value="DNA_Topoisomerase_II"/>
</dbReference>
<dbReference type="GO" id="GO:0003918">
    <property type="term" value="F:DNA topoisomerase type II (double strand cut, ATP-hydrolyzing) activity"/>
    <property type="evidence" value="ECO:0007669"/>
    <property type="project" value="UniProtKB-EC"/>
</dbReference>
<dbReference type="GO" id="GO:0005634">
    <property type="term" value="C:nucleus"/>
    <property type="evidence" value="ECO:0007669"/>
    <property type="project" value="TreeGrafter"/>
</dbReference>
<dbReference type="Gene3D" id="3.30.1360.40">
    <property type="match status" value="1"/>
</dbReference>
<evidence type="ECO:0000256" key="6">
    <source>
        <dbReference type="ARBA" id="ARBA00022723"/>
    </source>
</evidence>
<accession>A0A6C0AWW6</accession>
<evidence type="ECO:0000313" key="15">
    <source>
        <dbReference type="EMBL" id="QHS84439.1"/>
    </source>
</evidence>
<dbReference type="InterPro" id="IPR013760">
    <property type="entry name" value="Topo_IIA-like_dom_sf"/>
</dbReference>
<comment type="cofactor">
    <cofactor evidence="3">
        <name>Mg(2+)</name>
        <dbReference type="ChEBI" id="CHEBI:18420"/>
    </cofactor>
</comment>
<dbReference type="InterPro" id="IPR001154">
    <property type="entry name" value="TopoII_euk"/>
</dbReference>
<dbReference type="PROSITE" id="PS52040">
    <property type="entry name" value="TOPO_IIA"/>
    <property type="match status" value="1"/>
</dbReference>
<dbReference type="SUPFAM" id="SSF56719">
    <property type="entry name" value="Type II DNA topoisomerase"/>
    <property type="match status" value="1"/>
</dbReference>
<feature type="domain" description="Toprim" evidence="13">
    <location>
        <begin position="437"/>
        <end position="554"/>
    </location>
</feature>
<dbReference type="GO" id="GO:0003677">
    <property type="term" value="F:DNA binding"/>
    <property type="evidence" value="ECO:0007669"/>
    <property type="project" value="UniProtKB-KW"/>
</dbReference>
<evidence type="ECO:0000259" key="14">
    <source>
        <dbReference type="PROSITE" id="PS52040"/>
    </source>
</evidence>
<dbReference type="InterPro" id="IPR020568">
    <property type="entry name" value="Ribosomal_Su5_D2-typ_SF"/>
</dbReference>
<dbReference type="InterPro" id="IPR018522">
    <property type="entry name" value="TopoIIA_CS"/>
</dbReference>
<dbReference type="GO" id="GO:0000712">
    <property type="term" value="P:resolution of meiotic recombination intermediates"/>
    <property type="evidence" value="ECO:0007669"/>
    <property type="project" value="TreeGrafter"/>
</dbReference>
<evidence type="ECO:0000256" key="5">
    <source>
        <dbReference type="ARBA" id="ARBA00012895"/>
    </source>
</evidence>
<dbReference type="Gene3D" id="3.40.50.670">
    <property type="match status" value="1"/>
</dbReference>
<dbReference type="CDD" id="cd03481">
    <property type="entry name" value="TopoIIA_Trans_ScTopoIIA"/>
    <property type="match status" value="1"/>
</dbReference>
<dbReference type="SUPFAM" id="SSF54211">
    <property type="entry name" value="Ribosomal protein S5 domain 2-like"/>
    <property type="match status" value="1"/>
</dbReference>
<dbReference type="PROSITE" id="PS00177">
    <property type="entry name" value="TOPOISOMERASE_II"/>
    <property type="match status" value="1"/>
</dbReference>
<sequence>MSVKKCQTDLNKYQKKSDREHILDNPDTYIGSVELIDSNEFILSEDKNSIIKKTIQINPGLYKLFDEGIVNCRDHVIRMQQQIKEGKENIQSVSYIDVGISDDGTITMINDGNGIDVAEHPEYKIWIPEMIFGHLRTSTNYNKEEKKIIGGKNGFGFKLVLIWSTWGRIETVDHTRGLKYVQEFKDNLLTIEKPTITKCKNKPYTKIEFKPDYKRLQLKEGITPDIYNLLMRRIYDIGAVTDQSVKVKLNSNQIPIKNFQQYVKKIVGSNDLKYECSNDRWEYAIALAPDGEFTQISFCNGIYTSKGGKHVEYIMNQIVKKLTQYIKEKKKVDVKPSAIKEQLFLFLRCDIENPNYDSQSKEFLNTPSSKFGSNCNISDKFIEGIAKMGVMSAACQITEIKENKSQKKTDGTKSRSIRGIPKLIDANFAGTTKSGECSLILCEGDSAKAGIVSGLSKDDRNTIGIYPMKGKMFNVRGESVTKIGDNKEICEIKQILGLEYGKNYTANDVKNKLRYGKILFMTDQDLDGSHIKGLGLNLFEAEWRSLIEIPEFIGYMNTPILKAEKAGLHKEFYNEGEFELWKNDIGDGLKSWKIKYYKGLGTSTSKEFKEYFAQKKIVFFESTGDKSIQTIDMVFNKKRSDDRKDWLATYNRELYLDTSKSKVTYEEFIHNDLIHFSKYDNDRSIPNLIDGLKISLRKILFAAFKKKLNSEIKVAQFSGYVSEHSGYHHGEASLNGAIIGLAQNYVGSNNINIFEPLGQFGTRLTGGKDAASERYIFTKLNKLTRIIFPVADDDILQYLDDDGTSVEPIYYVPIIPMVLVNGAKGIGTGFSTDIMCYNPLQIINKLILMLKGEAHNVDIDPYYKGFKGTIESIEDKQNKRNKKYLIRGVFEKIKENKIRITELPIGTWTQDYKEFIESLIDHKKKDSKPLVKDYVDMSTDANVDFTIEFHSGCLGELLTNLMDISGGKLDSPSDKVTGVEKLLKLYTTHTTTNMHLFDANEHLRKFDTASEIIEEYYQTRLTFYEKRKKYQIDKIEKELIILSNKARFINDNLSGKIDLRRKKKDEIVVILTNLNYTPLCDEGLLSSPQFNYLTKMPMDSVTEEAVEKLMKEKQEKDTELNVLKSMKIEKIWLNELEELKKEYIKFMDLTNNKPSDKSIMIRKKKK</sequence>
<evidence type="ECO:0000256" key="2">
    <source>
        <dbReference type="ARBA" id="ARBA00001913"/>
    </source>
</evidence>
<dbReference type="PANTHER" id="PTHR10169">
    <property type="entry name" value="DNA TOPOISOMERASE/GYRASE"/>
    <property type="match status" value="1"/>
</dbReference>
<dbReference type="Gene3D" id="3.30.565.10">
    <property type="entry name" value="Histidine kinase-like ATPase, C-terminal domain"/>
    <property type="match status" value="1"/>
</dbReference>
<dbReference type="GO" id="GO:0005524">
    <property type="term" value="F:ATP binding"/>
    <property type="evidence" value="ECO:0007669"/>
    <property type="project" value="UniProtKB-KW"/>
</dbReference>
<feature type="domain" description="Topo IIA-type catalytic" evidence="14">
    <location>
        <begin position="685"/>
        <end position="1136"/>
    </location>
</feature>
<dbReference type="InterPro" id="IPR002205">
    <property type="entry name" value="Topo_IIA_dom_A"/>
</dbReference>
<organism evidence="15">
    <name type="scientific">viral metagenome</name>
    <dbReference type="NCBI Taxonomy" id="1070528"/>
    <lineage>
        <taxon>unclassified sequences</taxon>
        <taxon>metagenomes</taxon>
        <taxon>organismal metagenomes</taxon>
    </lineage>
</organism>
<evidence type="ECO:0000256" key="11">
    <source>
        <dbReference type="ARBA" id="ARBA00023125"/>
    </source>
</evidence>
<evidence type="ECO:0000256" key="7">
    <source>
        <dbReference type="ARBA" id="ARBA00022741"/>
    </source>
</evidence>
<dbReference type="PRINTS" id="PR01158">
    <property type="entry name" value="TOPISMRASEII"/>
</dbReference>
<evidence type="ECO:0000256" key="12">
    <source>
        <dbReference type="ARBA" id="ARBA00023235"/>
    </source>
</evidence>
<comment type="catalytic activity">
    <reaction evidence="1">
        <text>ATP-dependent breakage, passage and rejoining of double-stranded DNA.</text>
        <dbReference type="EC" id="5.6.2.2"/>
    </reaction>
</comment>
<keyword evidence="11" id="KW-0238">DNA-binding</keyword>
<protein>
    <recommendedName>
        <fullName evidence="5">DNA topoisomerase (ATP-hydrolyzing)</fullName>
        <ecNumber evidence="5">5.6.2.2</ecNumber>
    </recommendedName>
</protein>
<dbReference type="PROSITE" id="PS50880">
    <property type="entry name" value="TOPRIM"/>
    <property type="match status" value="1"/>
</dbReference>
<dbReference type="GO" id="GO:0006265">
    <property type="term" value="P:DNA topological change"/>
    <property type="evidence" value="ECO:0007669"/>
    <property type="project" value="InterPro"/>
</dbReference>
<dbReference type="PANTHER" id="PTHR10169:SF38">
    <property type="entry name" value="DNA TOPOISOMERASE 2"/>
    <property type="match status" value="1"/>
</dbReference>
<evidence type="ECO:0000256" key="4">
    <source>
        <dbReference type="ARBA" id="ARBA00011080"/>
    </source>
</evidence>
<dbReference type="Gene3D" id="3.30.230.10">
    <property type="match status" value="1"/>
</dbReference>
<dbReference type="InterPro" id="IPR013757">
    <property type="entry name" value="Topo_IIA_A_a_sf"/>
</dbReference>
<dbReference type="InterPro" id="IPR006171">
    <property type="entry name" value="TOPRIM_dom"/>
</dbReference>
<dbReference type="AlphaFoldDB" id="A0A6C0AWW6"/>
<dbReference type="InterPro" id="IPR013506">
    <property type="entry name" value="Topo_IIA_bsu_dom2"/>
</dbReference>
<keyword evidence="6" id="KW-0479">Metal-binding</keyword>
<reference evidence="15" key="1">
    <citation type="journal article" date="2020" name="Nature">
        <title>Giant virus diversity and host interactions through global metagenomics.</title>
        <authorList>
            <person name="Schulz F."/>
            <person name="Roux S."/>
            <person name="Paez-Espino D."/>
            <person name="Jungbluth S."/>
            <person name="Walsh D.A."/>
            <person name="Denef V.J."/>
            <person name="McMahon K.D."/>
            <person name="Konstantinidis K.T."/>
            <person name="Eloe-Fadrosh E.A."/>
            <person name="Kyrpides N.C."/>
            <person name="Woyke T."/>
        </authorList>
    </citation>
    <scope>NUCLEOTIDE SEQUENCE</scope>
    <source>
        <strain evidence="15">GVMAG-S-ERX556022-25</strain>
    </source>
</reference>
<dbReference type="EMBL" id="MN738808">
    <property type="protein sequence ID" value="QHS84439.1"/>
    <property type="molecule type" value="Genomic_DNA"/>
</dbReference>
<dbReference type="FunFam" id="3.40.50.670:FF:000001">
    <property type="entry name" value="DNA topoisomerase 2"/>
    <property type="match status" value="1"/>
</dbReference>
<dbReference type="Pfam" id="PF01751">
    <property type="entry name" value="Toprim"/>
    <property type="match status" value="1"/>
</dbReference>
<dbReference type="InterPro" id="IPR014721">
    <property type="entry name" value="Ribsml_uS5_D2-typ_fold_subgr"/>
</dbReference>
<evidence type="ECO:0000259" key="13">
    <source>
        <dbReference type="PROSITE" id="PS50880"/>
    </source>
</evidence>
<dbReference type="Gene3D" id="3.90.199.10">
    <property type="entry name" value="Topoisomerase II, domain 5"/>
    <property type="match status" value="1"/>
</dbReference>
<comment type="similarity">
    <text evidence="4">Belongs to the type II topoisomerase family.</text>
</comment>
<dbReference type="InterPro" id="IPR031660">
    <property type="entry name" value="TOPRIM_C"/>
</dbReference>
<dbReference type="Gene3D" id="3.30.1490.30">
    <property type="match status" value="1"/>
</dbReference>
<keyword evidence="8" id="KW-0067">ATP-binding</keyword>
<keyword evidence="9" id="KW-0460">Magnesium</keyword>
<evidence type="ECO:0000256" key="9">
    <source>
        <dbReference type="ARBA" id="ARBA00022842"/>
    </source>
</evidence>
<keyword evidence="12" id="KW-0413">Isomerase</keyword>
<dbReference type="SMART" id="SM00434">
    <property type="entry name" value="TOP4c"/>
    <property type="match status" value="1"/>
</dbReference>